<dbReference type="RefSeq" id="WP_263846383.1">
    <property type="nucleotide sequence ID" value="NZ_JALIEB010000030.1"/>
</dbReference>
<name>A0ABT3BLP4_9RHOB</name>
<proteinExistence type="predicted"/>
<sequence>MIEYETKPLDASTWDDFAGLVEENNGVWGGCWCMWYHGKGSADASAEEKRAMKEARVKAGEAHAALVYHDDKCVGWCQFGSPTELPRIHNARAYQKDNPNLPDWRITCFFSGKGHRGRGIASAALAGAIAQIKALGSGLITNR</sequence>
<protein>
    <submittedName>
        <fullName evidence="2">GNAT family N-acetyltransferase</fullName>
    </submittedName>
</protein>
<organism evidence="2 3">
    <name type="scientific">Roseobacter sinensis</name>
    <dbReference type="NCBI Taxonomy" id="2931391"/>
    <lineage>
        <taxon>Bacteria</taxon>
        <taxon>Pseudomonadati</taxon>
        <taxon>Pseudomonadota</taxon>
        <taxon>Alphaproteobacteria</taxon>
        <taxon>Rhodobacterales</taxon>
        <taxon>Roseobacteraceae</taxon>
        <taxon>Roseobacter</taxon>
    </lineage>
</organism>
<evidence type="ECO:0000259" key="1">
    <source>
        <dbReference type="Pfam" id="PF00583"/>
    </source>
</evidence>
<dbReference type="Proteomes" id="UP001208690">
    <property type="component" value="Unassembled WGS sequence"/>
</dbReference>
<gene>
    <name evidence="2" type="ORF">MUB52_22325</name>
</gene>
<dbReference type="SUPFAM" id="SSF55729">
    <property type="entry name" value="Acyl-CoA N-acyltransferases (Nat)"/>
    <property type="match status" value="1"/>
</dbReference>
<dbReference type="InterPro" id="IPR016181">
    <property type="entry name" value="Acyl_CoA_acyltransferase"/>
</dbReference>
<dbReference type="EMBL" id="JALIEB010000030">
    <property type="protein sequence ID" value="MCV3274178.1"/>
    <property type="molecule type" value="Genomic_DNA"/>
</dbReference>
<accession>A0ABT3BLP4</accession>
<evidence type="ECO:0000313" key="2">
    <source>
        <dbReference type="EMBL" id="MCV3274178.1"/>
    </source>
</evidence>
<dbReference type="Gene3D" id="3.40.630.30">
    <property type="match status" value="1"/>
</dbReference>
<reference evidence="2 3" key="1">
    <citation type="submission" date="2022-04" db="EMBL/GenBank/DDBJ databases">
        <title>Roseobacter sp. WL0113 is a bacterium isolated from neritic sediment.</title>
        <authorList>
            <person name="Wang L."/>
            <person name="He W."/>
            <person name="Zhang D.-F."/>
        </authorList>
    </citation>
    <scope>NUCLEOTIDE SEQUENCE [LARGE SCALE GENOMIC DNA]</scope>
    <source>
        <strain evidence="2 3">WL0113</strain>
    </source>
</reference>
<comment type="caution">
    <text evidence="2">The sequence shown here is derived from an EMBL/GenBank/DDBJ whole genome shotgun (WGS) entry which is preliminary data.</text>
</comment>
<feature type="domain" description="N-acetyltransferase" evidence="1">
    <location>
        <begin position="48"/>
        <end position="136"/>
    </location>
</feature>
<dbReference type="InterPro" id="IPR000182">
    <property type="entry name" value="GNAT_dom"/>
</dbReference>
<evidence type="ECO:0000313" key="3">
    <source>
        <dbReference type="Proteomes" id="UP001208690"/>
    </source>
</evidence>
<keyword evidence="3" id="KW-1185">Reference proteome</keyword>
<dbReference type="Pfam" id="PF00583">
    <property type="entry name" value="Acetyltransf_1"/>
    <property type="match status" value="1"/>
</dbReference>